<dbReference type="SMART" id="SM00867">
    <property type="entry name" value="YceI"/>
    <property type="match status" value="1"/>
</dbReference>
<gene>
    <name evidence="2" type="ORF">HQ865_25470</name>
</gene>
<name>A0A7D4UDY5_9SPHI</name>
<accession>A0A7D4UDY5</accession>
<dbReference type="PANTHER" id="PTHR34406">
    <property type="entry name" value="PROTEIN YCEI"/>
    <property type="match status" value="1"/>
</dbReference>
<dbReference type="Pfam" id="PF04264">
    <property type="entry name" value="YceI"/>
    <property type="match status" value="1"/>
</dbReference>
<dbReference type="InterPro" id="IPR007372">
    <property type="entry name" value="Lipid/polyisoprenoid-bd_YceI"/>
</dbReference>
<proteinExistence type="predicted"/>
<evidence type="ECO:0000313" key="2">
    <source>
        <dbReference type="EMBL" id="QKJ32958.1"/>
    </source>
</evidence>
<reference evidence="2 3" key="1">
    <citation type="submission" date="2020-05" db="EMBL/GenBank/DDBJ databases">
        <title>Mucilaginibacter mali sp. nov.</title>
        <authorList>
            <person name="Kim H.S."/>
            <person name="Lee K.C."/>
            <person name="Suh M.K."/>
            <person name="Kim J.-S."/>
            <person name="Han K.-I."/>
            <person name="Eom M.K."/>
            <person name="Shin Y.K."/>
            <person name="Lee J.-S."/>
        </authorList>
    </citation>
    <scope>NUCLEOTIDE SEQUENCE [LARGE SCALE GENOMIC DNA]</scope>
    <source>
        <strain evidence="2 3">G2-14</strain>
    </source>
</reference>
<dbReference type="EMBL" id="CP054139">
    <property type="protein sequence ID" value="QKJ32958.1"/>
    <property type="molecule type" value="Genomic_DNA"/>
</dbReference>
<evidence type="ECO:0000313" key="3">
    <source>
        <dbReference type="Proteomes" id="UP000505355"/>
    </source>
</evidence>
<dbReference type="PANTHER" id="PTHR34406:SF1">
    <property type="entry name" value="PROTEIN YCEI"/>
    <property type="match status" value="1"/>
</dbReference>
<evidence type="ECO:0000259" key="1">
    <source>
        <dbReference type="SMART" id="SM00867"/>
    </source>
</evidence>
<dbReference type="Proteomes" id="UP000505355">
    <property type="component" value="Chromosome"/>
</dbReference>
<dbReference type="InterPro" id="IPR036761">
    <property type="entry name" value="TTHA0802/YceI-like_sf"/>
</dbReference>
<organism evidence="2 3">
    <name type="scientific">Mucilaginibacter mali</name>
    <dbReference type="NCBI Taxonomy" id="2740462"/>
    <lineage>
        <taxon>Bacteria</taxon>
        <taxon>Pseudomonadati</taxon>
        <taxon>Bacteroidota</taxon>
        <taxon>Sphingobacteriia</taxon>
        <taxon>Sphingobacteriales</taxon>
        <taxon>Sphingobacteriaceae</taxon>
        <taxon>Mucilaginibacter</taxon>
    </lineage>
</organism>
<feature type="domain" description="Lipid/polyisoprenoid-binding YceI-like" evidence="1">
    <location>
        <begin position="30"/>
        <end position="198"/>
    </location>
</feature>
<keyword evidence="3" id="KW-1185">Reference proteome</keyword>
<dbReference type="RefSeq" id="WP_173417603.1">
    <property type="nucleotide sequence ID" value="NZ_CP054139.1"/>
</dbReference>
<dbReference type="Gene3D" id="2.40.128.110">
    <property type="entry name" value="Lipid/polyisoprenoid-binding, YceI-like"/>
    <property type="match status" value="1"/>
</dbReference>
<dbReference type="AlphaFoldDB" id="A0A7D4UDY5"/>
<dbReference type="SUPFAM" id="SSF101874">
    <property type="entry name" value="YceI-like"/>
    <property type="match status" value="1"/>
</dbReference>
<protein>
    <submittedName>
        <fullName evidence="2">YceI family protein</fullName>
    </submittedName>
</protein>
<sequence length="207" mass="22988">MNHFYKKILSALVFAAIIIGAAVQQLRAQTFKLIPEKDATIKVLGSSNVHDWTLVSSSMESQGEFKIEENQLRSIAAFTFSLNAKSLKSEHESMDGRTYKTMKADQYPKVTYKLTSATINAASKNKYQVKATGDLAIAGVTQTIVMNILATVNPDNTITVTGSENLKLTDFKIEPPRFMLGAMKVKNDLTIQFNLTYKNNQLLTKTL</sequence>
<dbReference type="KEGG" id="mmab:HQ865_25470"/>